<feature type="region of interest" description="Disordered" evidence="1">
    <location>
        <begin position="1"/>
        <end position="35"/>
    </location>
</feature>
<dbReference type="EMBL" id="GBRH01199611">
    <property type="protein sequence ID" value="JAD98284.1"/>
    <property type="molecule type" value="Transcribed_RNA"/>
</dbReference>
<name>A0A0A9EC11_ARUDO</name>
<evidence type="ECO:0000313" key="2">
    <source>
        <dbReference type="EMBL" id="JAD98284.1"/>
    </source>
</evidence>
<sequence>MAANLVQSPQGNKIQPRNRIAAARPRPRFVRRLGC</sequence>
<accession>A0A0A9EC11</accession>
<evidence type="ECO:0000256" key="1">
    <source>
        <dbReference type="SAM" id="MobiDB-lite"/>
    </source>
</evidence>
<reference evidence="2" key="2">
    <citation type="journal article" date="2015" name="Data Brief">
        <title>Shoot transcriptome of the giant reed, Arundo donax.</title>
        <authorList>
            <person name="Barrero R.A."/>
            <person name="Guerrero F.D."/>
            <person name="Moolhuijzen P."/>
            <person name="Goolsby J.A."/>
            <person name="Tidwell J."/>
            <person name="Bellgard S.E."/>
            <person name="Bellgard M.I."/>
        </authorList>
    </citation>
    <scope>NUCLEOTIDE SEQUENCE</scope>
    <source>
        <tissue evidence="2">Shoot tissue taken approximately 20 cm above the soil surface</tissue>
    </source>
</reference>
<feature type="compositionally biased region" description="Basic residues" evidence="1">
    <location>
        <begin position="25"/>
        <end position="35"/>
    </location>
</feature>
<proteinExistence type="predicted"/>
<feature type="compositionally biased region" description="Polar residues" evidence="1">
    <location>
        <begin position="1"/>
        <end position="15"/>
    </location>
</feature>
<reference evidence="2" key="1">
    <citation type="submission" date="2014-09" db="EMBL/GenBank/DDBJ databases">
        <authorList>
            <person name="Magalhaes I.L.F."/>
            <person name="Oliveira U."/>
            <person name="Santos F.R."/>
            <person name="Vidigal T.H.D.A."/>
            <person name="Brescovit A.D."/>
            <person name="Santos A.J."/>
        </authorList>
    </citation>
    <scope>NUCLEOTIDE SEQUENCE</scope>
    <source>
        <tissue evidence="2">Shoot tissue taken approximately 20 cm above the soil surface</tissue>
    </source>
</reference>
<protein>
    <submittedName>
        <fullName evidence="2">Uncharacterized protein</fullName>
    </submittedName>
</protein>
<organism evidence="2">
    <name type="scientific">Arundo donax</name>
    <name type="common">Giant reed</name>
    <name type="synonym">Donax arundinaceus</name>
    <dbReference type="NCBI Taxonomy" id="35708"/>
    <lineage>
        <taxon>Eukaryota</taxon>
        <taxon>Viridiplantae</taxon>
        <taxon>Streptophyta</taxon>
        <taxon>Embryophyta</taxon>
        <taxon>Tracheophyta</taxon>
        <taxon>Spermatophyta</taxon>
        <taxon>Magnoliopsida</taxon>
        <taxon>Liliopsida</taxon>
        <taxon>Poales</taxon>
        <taxon>Poaceae</taxon>
        <taxon>PACMAD clade</taxon>
        <taxon>Arundinoideae</taxon>
        <taxon>Arundineae</taxon>
        <taxon>Arundo</taxon>
    </lineage>
</organism>
<dbReference type="AlphaFoldDB" id="A0A0A9EC11"/>